<protein>
    <recommendedName>
        <fullName evidence="6">Cell shape-determining protein</fullName>
    </recommendedName>
</protein>
<evidence type="ECO:0000256" key="1">
    <source>
        <dbReference type="SAM" id="Phobius"/>
    </source>
</evidence>
<evidence type="ECO:0008006" key="6">
    <source>
        <dbReference type="Google" id="ProtNLM"/>
    </source>
</evidence>
<dbReference type="GeneID" id="35767583"/>
<sequence length="563" mass="63895">MKDVTHSEKEDQKKNSQLKRLRLGLHAGALLILLGYYYFYLPPLNYASMAFWAFLGLGALLFFIAEAVYDSELKRTHRQKARQANLGQRLRSALSQKDRPKRKYRILFAGVGLVLLAYLAIQVIYSPLFMADRYAHMIELDKKDFKEDFPETDVSQIPLIDRDTAALLGNRRLGELSELVSQFEAAPDYTQINIQGHPYRVSPLEYAGFFKWLNNFRQGIPNYIQVDMVSGDTKLVGLEQTMRYTNDDLFFRNAKRVLRLRYPFAIFNQPSFEVDDQGHPYYVATTYGKHFIVKEPEPTGVVLLDAVSGETQHYQLDQVPGWIDRVYSSDIILHQLQMNGKYRGGFWNALFAKAGVTKPTAGYNYLPMNDDIFLYTGVTSVAQDASNIGFVLVNMRTKETSFYPLTAAEEISAMKSSEGSVQEKGYQATFPLLINLKGNPMYILSLKDQAGLIKQYALIDVNNYQNVIIAQSVPALIEEYAKASGAHFEEVSQMEDLKTIEGQLDQIAAVVKEGNSVYYLKIDGSIYQVPIQLNEELPFLVPDTAVKLQVKEDGQVEKMEVVD</sequence>
<feature type="transmembrane region" description="Helical" evidence="1">
    <location>
        <begin position="106"/>
        <end position="125"/>
    </location>
</feature>
<dbReference type="Proteomes" id="UP000594771">
    <property type="component" value="Chromosome"/>
</dbReference>
<keyword evidence="1" id="KW-0472">Membrane</keyword>
<feature type="transmembrane region" description="Helical" evidence="1">
    <location>
        <begin position="46"/>
        <end position="69"/>
    </location>
</feature>
<evidence type="ECO:0000313" key="5">
    <source>
        <dbReference type="Proteomes" id="UP001069145"/>
    </source>
</evidence>
<feature type="transmembrane region" description="Helical" evidence="1">
    <location>
        <begin position="21"/>
        <end position="40"/>
    </location>
</feature>
<proteinExistence type="predicted"/>
<dbReference type="KEGG" id="aun:AWM73_07010"/>
<dbReference type="EMBL" id="CP065662">
    <property type="protein sequence ID" value="QPS02053.1"/>
    <property type="molecule type" value="Genomic_DNA"/>
</dbReference>
<reference evidence="2" key="2">
    <citation type="submission" date="2022-09" db="EMBL/GenBank/DDBJ databases">
        <title>Aerococcus urinae taxonomy study.</title>
        <authorList>
            <person name="Christensen J."/>
            <person name="Senneby E."/>
        </authorList>
    </citation>
    <scope>NUCLEOTIDE SEQUENCE</scope>
    <source>
        <strain evidence="2">NLD-066-U95</strain>
    </source>
</reference>
<evidence type="ECO:0000313" key="4">
    <source>
        <dbReference type="Proteomes" id="UP000594771"/>
    </source>
</evidence>
<dbReference type="Proteomes" id="UP001069145">
    <property type="component" value="Unassembled WGS sequence"/>
</dbReference>
<organism evidence="3 4">
    <name type="scientific">Aerococcus urinae</name>
    <dbReference type="NCBI Taxonomy" id="1376"/>
    <lineage>
        <taxon>Bacteria</taxon>
        <taxon>Bacillati</taxon>
        <taxon>Bacillota</taxon>
        <taxon>Bacilli</taxon>
        <taxon>Lactobacillales</taxon>
        <taxon>Aerococcaceae</taxon>
        <taxon>Aerococcus</taxon>
    </lineage>
</organism>
<evidence type="ECO:0000313" key="2">
    <source>
        <dbReference type="EMBL" id="MCY3053932.1"/>
    </source>
</evidence>
<gene>
    <name evidence="3" type="ORF">I6G68_03010</name>
    <name evidence="2" type="ORF">ODY43_08075</name>
</gene>
<accession>A0A109RG24</accession>
<reference evidence="3 4" key="1">
    <citation type="submission" date="2020-12" db="EMBL/GenBank/DDBJ databases">
        <title>FDA dAtabase for Regulatory Grade micrObial Sequences (FDA-ARGOS): Supporting development and validation of Infectious Disease Dx tests.</title>
        <authorList>
            <person name="Sproer C."/>
            <person name="Gronow S."/>
            <person name="Severitt S."/>
            <person name="Schroder I."/>
            <person name="Tallon L."/>
            <person name="Sadzewicz L."/>
            <person name="Zhao X."/>
            <person name="Boylan J."/>
            <person name="Ott S."/>
            <person name="Bowen H."/>
            <person name="Vavikolanu K."/>
            <person name="Mehta A."/>
            <person name="Aluvathingal J."/>
            <person name="Nadendla S."/>
            <person name="Lowell S."/>
            <person name="Myers T."/>
            <person name="Yan Y."/>
            <person name="Sichtig H."/>
        </authorList>
    </citation>
    <scope>NUCLEOTIDE SEQUENCE [LARGE SCALE GENOMIC DNA]</scope>
    <source>
        <strain evidence="3 4">FDAARGOS_911</strain>
    </source>
</reference>
<dbReference type="AlphaFoldDB" id="A0A109RG24"/>
<name>A0A109RG24_9LACT</name>
<dbReference type="RefSeq" id="WP_060778680.1">
    <property type="nucleotide sequence ID" value="NZ_CAJHLF010000009.1"/>
</dbReference>
<keyword evidence="1" id="KW-0812">Transmembrane</keyword>
<dbReference type="EMBL" id="JAOTML010000010">
    <property type="protein sequence ID" value="MCY3053932.1"/>
    <property type="molecule type" value="Genomic_DNA"/>
</dbReference>
<keyword evidence="5" id="KW-1185">Reference proteome</keyword>
<keyword evidence="1" id="KW-1133">Transmembrane helix</keyword>
<evidence type="ECO:0000313" key="3">
    <source>
        <dbReference type="EMBL" id="QPS02053.1"/>
    </source>
</evidence>
<dbReference type="OrthoDB" id="3169575at2"/>